<evidence type="ECO:0000313" key="5">
    <source>
        <dbReference type="Proteomes" id="UP000595038"/>
    </source>
</evidence>
<proteinExistence type="predicted"/>
<sequence length="221" mass="25293">MANGYTNKGVKWELFQSIWVLFVFTPFGFLNWVSFFYIFARAKQKKWLIAGWIYFAIFLFTILSNGTPLFNAAMVLLIIGWGVSIVHALKVRPEFLIRLESIQQLKRAEIDQLRKSLKNEYPETAAARTSQTDKQSERKIDINQASVEDIASIPQLGIILAKKAVAMREEIGGFSSIDHFGEQLGLKPHVLLKVEPYLSFSKPVDRRDRKDENAEGRVLDI</sequence>
<keyword evidence="1" id="KW-0812">Transmembrane</keyword>
<dbReference type="EMBL" id="CP065647">
    <property type="protein sequence ID" value="QPR73508.1"/>
    <property type="molecule type" value="Genomic_DNA"/>
</dbReference>
<evidence type="ECO:0000256" key="1">
    <source>
        <dbReference type="SAM" id="Phobius"/>
    </source>
</evidence>
<feature type="transmembrane region" description="Helical" evidence="1">
    <location>
        <begin position="69"/>
        <end position="89"/>
    </location>
</feature>
<feature type="transmembrane region" description="Helical" evidence="1">
    <location>
        <begin position="47"/>
        <end position="63"/>
    </location>
</feature>
<name>A0A8B5YCB0_BACLI</name>
<keyword evidence="1" id="KW-0472">Membrane</keyword>
<dbReference type="PANTHER" id="PTHR21180:SF32">
    <property type="entry name" value="ENDONUCLEASE_EXONUCLEASE_PHOSPHATASE FAMILY DOMAIN-CONTAINING PROTEIN 1"/>
    <property type="match status" value="1"/>
</dbReference>
<dbReference type="Gene3D" id="1.10.150.320">
    <property type="entry name" value="Photosystem II 12 kDa extrinsic protein"/>
    <property type="match status" value="1"/>
</dbReference>
<dbReference type="GO" id="GO:0015628">
    <property type="term" value="P:protein secretion by the type II secretion system"/>
    <property type="evidence" value="ECO:0007669"/>
    <property type="project" value="TreeGrafter"/>
</dbReference>
<dbReference type="PANTHER" id="PTHR21180">
    <property type="entry name" value="ENDONUCLEASE/EXONUCLEASE/PHOSPHATASE FAMILY DOMAIN-CONTAINING PROTEIN 1"/>
    <property type="match status" value="1"/>
</dbReference>
<feature type="transmembrane region" description="Helical" evidence="1">
    <location>
        <begin position="18"/>
        <end position="40"/>
    </location>
</feature>
<organism evidence="3 4">
    <name type="scientific">Bacillus licheniformis</name>
    <dbReference type="NCBI Taxonomy" id="1402"/>
    <lineage>
        <taxon>Bacteria</taxon>
        <taxon>Bacillati</taxon>
        <taxon>Bacillota</taxon>
        <taxon>Bacilli</taxon>
        <taxon>Bacillales</taxon>
        <taxon>Bacillaceae</taxon>
        <taxon>Bacillus</taxon>
    </lineage>
</organism>
<reference evidence="2 5" key="2">
    <citation type="submission" date="2020-12" db="EMBL/GenBank/DDBJ databases">
        <title>FDA dAtabase for Regulatory Grade micrObial Sequences (FDA-ARGOS): Supporting development and validation of Infectious Disease Dx tests.</title>
        <authorList>
            <person name="Nelson B."/>
            <person name="Plummer A."/>
            <person name="Tallon L."/>
            <person name="Sadzewicz L."/>
            <person name="Zhao X."/>
            <person name="Boylan J."/>
            <person name="Ott S."/>
            <person name="Bowen H."/>
            <person name="Vavikolanu K."/>
            <person name="Mehta A."/>
            <person name="Aluvathingal J."/>
            <person name="Nadendla S."/>
            <person name="Myers T."/>
            <person name="Yan Y."/>
            <person name="Sichtig H."/>
        </authorList>
    </citation>
    <scope>NUCLEOTIDE SEQUENCE [LARGE SCALE GENOMIC DNA]</scope>
    <source>
        <strain evidence="2 5">FDAARGOS_923</strain>
    </source>
</reference>
<dbReference type="AlphaFoldDB" id="A0A8B5YCB0"/>
<dbReference type="InterPro" id="IPR051675">
    <property type="entry name" value="Endo/Exo/Phosphatase_dom_1"/>
</dbReference>
<dbReference type="Proteomes" id="UP000595038">
    <property type="component" value="Chromosome"/>
</dbReference>
<evidence type="ECO:0000313" key="3">
    <source>
        <dbReference type="EMBL" id="TWL27570.1"/>
    </source>
</evidence>
<keyword evidence="1" id="KW-1133">Transmembrane helix</keyword>
<evidence type="ECO:0000313" key="2">
    <source>
        <dbReference type="EMBL" id="QPR73508.1"/>
    </source>
</evidence>
<accession>A0A8B5YCB0</accession>
<dbReference type="InterPro" id="IPR010994">
    <property type="entry name" value="RuvA_2-like"/>
</dbReference>
<dbReference type="GO" id="GO:0015627">
    <property type="term" value="C:type II protein secretion system complex"/>
    <property type="evidence" value="ECO:0007669"/>
    <property type="project" value="TreeGrafter"/>
</dbReference>
<dbReference type="GeneID" id="92859256"/>
<dbReference type="EMBL" id="NILC01000023">
    <property type="protein sequence ID" value="TWL27570.1"/>
    <property type="molecule type" value="Genomic_DNA"/>
</dbReference>
<dbReference type="RefSeq" id="WP_011198440.1">
    <property type="nucleotide sequence ID" value="NZ_BEXU01000002.1"/>
</dbReference>
<dbReference type="Proteomes" id="UP000435910">
    <property type="component" value="Unassembled WGS sequence"/>
</dbReference>
<evidence type="ECO:0000313" key="4">
    <source>
        <dbReference type="Proteomes" id="UP000435910"/>
    </source>
</evidence>
<gene>
    <name evidence="3" type="ORF">CHCC16736_2891</name>
    <name evidence="2" type="ORF">I6G80_04365</name>
</gene>
<dbReference type="SUPFAM" id="SSF47781">
    <property type="entry name" value="RuvA domain 2-like"/>
    <property type="match status" value="1"/>
</dbReference>
<dbReference type="Pfam" id="PF12836">
    <property type="entry name" value="HHH_3"/>
    <property type="match status" value="1"/>
</dbReference>
<protein>
    <submittedName>
        <fullName evidence="2">Helix-hairpin-helix domain-containing protein</fullName>
    </submittedName>
</protein>
<reference evidence="3 4" key="1">
    <citation type="submission" date="2019-06" db="EMBL/GenBank/DDBJ databases">
        <title>Genome sequence analysis of &gt;100 Bacillus licheniformis strains suggests intrinsic resistance to this species.</title>
        <authorList>
            <person name="Wels M."/>
            <person name="Siezen R.J."/>
            <person name="Johansen E."/>
            <person name="Stuer-Lauridsen B."/>
            <person name="Bjerre K."/>
            <person name="Nielsen B.K.K."/>
        </authorList>
    </citation>
    <scope>NUCLEOTIDE SEQUENCE [LARGE SCALE GENOMIC DNA]</scope>
    <source>
        <strain evidence="3 4">BAC-16736</strain>
    </source>
</reference>